<gene>
    <name evidence="1" type="ORF">S01H1_16978</name>
</gene>
<evidence type="ECO:0000313" key="1">
    <source>
        <dbReference type="EMBL" id="GAF68405.1"/>
    </source>
</evidence>
<dbReference type="EMBL" id="BARS01008966">
    <property type="protein sequence ID" value="GAF68405.1"/>
    <property type="molecule type" value="Genomic_DNA"/>
</dbReference>
<organism evidence="1">
    <name type="scientific">marine sediment metagenome</name>
    <dbReference type="NCBI Taxonomy" id="412755"/>
    <lineage>
        <taxon>unclassified sequences</taxon>
        <taxon>metagenomes</taxon>
        <taxon>ecological metagenomes</taxon>
    </lineage>
</organism>
<comment type="caution">
    <text evidence="1">The sequence shown here is derived from an EMBL/GenBank/DDBJ whole genome shotgun (WGS) entry which is preliminary data.</text>
</comment>
<protein>
    <submittedName>
        <fullName evidence="1">Uncharacterized protein</fullName>
    </submittedName>
</protein>
<accession>X0SX72</accession>
<dbReference type="AlphaFoldDB" id="X0SX72"/>
<feature type="non-terminal residue" evidence="1">
    <location>
        <position position="1"/>
    </location>
</feature>
<reference evidence="1" key="1">
    <citation type="journal article" date="2014" name="Front. Microbiol.">
        <title>High frequency of phylogenetically diverse reductive dehalogenase-homologous genes in deep subseafloor sedimentary metagenomes.</title>
        <authorList>
            <person name="Kawai M."/>
            <person name="Futagami T."/>
            <person name="Toyoda A."/>
            <person name="Takaki Y."/>
            <person name="Nishi S."/>
            <person name="Hori S."/>
            <person name="Arai W."/>
            <person name="Tsubouchi T."/>
            <person name="Morono Y."/>
            <person name="Uchiyama I."/>
            <person name="Ito T."/>
            <person name="Fujiyama A."/>
            <person name="Inagaki F."/>
            <person name="Takami H."/>
        </authorList>
    </citation>
    <scope>NUCLEOTIDE SEQUENCE</scope>
    <source>
        <strain evidence="1">Expedition CK06-06</strain>
    </source>
</reference>
<proteinExistence type="predicted"/>
<sequence length="73" mass="8081">NLEGNANNHFSADYVDRDSMTVEMAMLSNKTLTLAHRIAGRECKERDISIFNATVGGSGIRGIPECDFDELFD</sequence>
<name>X0SX72_9ZZZZ</name>